<accession>A0A5B8V7D0</accession>
<dbReference type="RefSeq" id="WP_147189227.1">
    <property type="nucleotide sequence ID" value="NZ_CP042435.1"/>
</dbReference>
<keyword evidence="3" id="KW-1185">Reference proteome</keyword>
<evidence type="ECO:0000313" key="3">
    <source>
        <dbReference type="Proteomes" id="UP000321533"/>
    </source>
</evidence>
<gene>
    <name evidence="2" type="ORF">FRZ67_08965</name>
</gene>
<organism evidence="2 3">
    <name type="scientific">Panacibacter ginsenosidivorans</name>
    <dbReference type="NCBI Taxonomy" id="1813871"/>
    <lineage>
        <taxon>Bacteria</taxon>
        <taxon>Pseudomonadati</taxon>
        <taxon>Bacteroidota</taxon>
        <taxon>Chitinophagia</taxon>
        <taxon>Chitinophagales</taxon>
        <taxon>Chitinophagaceae</taxon>
        <taxon>Panacibacter</taxon>
    </lineage>
</organism>
<dbReference type="Pfam" id="PF11751">
    <property type="entry name" value="PorP_SprF"/>
    <property type="match status" value="1"/>
</dbReference>
<keyword evidence="1" id="KW-0732">Signal</keyword>
<name>A0A5B8V7D0_9BACT</name>
<dbReference type="EMBL" id="CP042435">
    <property type="protein sequence ID" value="QEC67420.1"/>
    <property type="molecule type" value="Genomic_DNA"/>
</dbReference>
<dbReference type="NCBIfam" id="TIGR03519">
    <property type="entry name" value="T9SS_PorP_fam"/>
    <property type="match status" value="1"/>
</dbReference>
<sequence>MRTKKNKYLKVLLAITACFCIAKLHAQDLHFSQYFNSPLLINPANTGFAPDVDYRVGINYRNQWASITPNPYKTMSAWGDVQLFNNRFDNGWVGLGGSLLRDQAGSGGLVSTKGFGSIAYHQLLGQNSLLSGGFNVGFINKRIDLGKLTFDNQWNNKFFDVTIPSGESFAYKSVTYLDLQLGLNYAYFPSDNAYFNAGFSVMHINRPKESFFANNITDVRVDPRFTVFMNGSYKVNNQWIVNPNVYVSKMGNVWETVAGLNAHYNLSGDGSSQLIGGIYLRLKDSFIPMFGYQWNTLAVTVSYDATSSTLGSYNQTRGAYELSIVKSGFFSPGGKNLKCPTVGF</sequence>
<feature type="chain" id="PRO_5022899948" evidence="1">
    <location>
        <begin position="27"/>
        <end position="344"/>
    </location>
</feature>
<dbReference type="OrthoDB" id="1186563at2"/>
<protein>
    <submittedName>
        <fullName evidence="2">Type IX secretion system membrane protein PorP/SprF</fullName>
    </submittedName>
</protein>
<feature type="signal peptide" evidence="1">
    <location>
        <begin position="1"/>
        <end position="26"/>
    </location>
</feature>
<evidence type="ECO:0000256" key="1">
    <source>
        <dbReference type="SAM" id="SignalP"/>
    </source>
</evidence>
<evidence type="ECO:0000313" key="2">
    <source>
        <dbReference type="EMBL" id="QEC67420.1"/>
    </source>
</evidence>
<dbReference type="AlphaFoldDB" id="A0A5B8V7D0"/>
<dbReference type="KEGG" id="pgin:FRZ67_08965"/>
<proteinExistence type="predicted"/>
<reference evidence="2 3" key="1">
    <citation type="journal article" date="2016" name="Int. J. Syst. Evol. Microbiol.">
        <title>Panacibacter ginsenosidivorans gen. nov., sp. nov., with ginsenoside converting activity isolated from soil of a ginseng field.</title>
        <authorList>
            <person name="Siddiqi M.Z."/>
            <person name="Muhammad Shafi S."/>
            <person name="Choi K.D."/>
            <person name="Im W.T."/>
        </authorList>
    </citation>
    <scope>NUCLEOTIDE SEQUENCE [LARGE SCALE GENOMIC DNA]</scope>
    <source>
        <strain evidence="2 3">Gsoil1550</strain>
    </source>
</reference>
<dbReference type="InterPro" id="IPR019861">
    <property type="entry name" value="PorP/SprF_Bacteroidetes"/>
</dbReference>
<dbReference type="Proteomes" id="UP000321533">
    <property type="component" value="Chromosome"/>
</dbReference>